<comment type="caution">
    <text evidence="2">The sequence shown here is derived from an EMBL/GenBank/DDBJ whole genome shotgun (WGS) entry which is preliminary data.</text>
</comment>
<protein>
    <submittedName>
        <fullName evidence="2">LINE-1 reverse transcriptase</fullName>
    </submittedName>
</protein>
<dbReference type="AlphaFoldDB" id="A0AAW2VJ56"/>
<sequence length="368" mass="41764">MISDNILLAQELFAGYNQQRTPPRCAMKVDLRKAYDTVEWDFLLATLQLFGFPLTFIKWIEECVTTCSFSVCLNGNIHGFFGGARGLRQGDPMSPYLFVLVMEVLRLSGLCANPAKSQLIISKSAQPHRDQLLHLLGFQEGTLPGTMASGYAKVAWRDVCLPVEEGGQGIRDIQTLNYSLMCRRGPQLTGTGAHDSLDTVILDGEWNWPPIIDFLCLEIVQSLPSIGSREDCIWWRPRGGTMTSRDAYAMLRPPGPKKLSTLDKPWLQHGDGTCILCTDSCLETHSHLFFGCRYSRQCLSTVRRFVSFHWLSRGWEVDILWATRRWRGKHVVNAAYRLYWHHWFTTFGRNATDGASNKSRGRLLRWGG</sequence>
<keyword evidence="2" id="KW-0548">Nucleotidyltransferase</keyword>
<evidence type="ECO:0000259" key="1">
    <source>
        <dbReference type="Pfam" id="PF00078"/>
    </source>
</evidence>
<gene>
    <name evidence="2" type="ORF">Slati_3004300</name>
</gene>
<proteinExistence type="predicted"/>
<dbReference type="Pfam" id="PF00078">
    <property type="entry name" value="RVT_1"/>
    <property type="match status" value="1"/>
</dbReference>
<dbReference type="InterPro" id="IPR000477">
    <property type="entry name" value="RT_dom"/>
</dbReference>
<evidence type="ECO:0000313" key="2">
    <source>
        <dbReference type="EMBL" id="KAL0428295.1"/>
    </source>
</evidence>
<dbReference type="EMBL" id="JACGWN010000010">
    <property type="protein sequence ID" value="KAL0428295.1"/>
    <property type="molecule type" value="Genomic_DNA"/>
</dbReference>
<name>A0AAW2VJ56_9LAMI</name>
<keyword evidence="2" id="KW-0695">RNA-directed DNA polymerase</keyword>
<dbReference type="GO" id="GO:0003964">
    <property type="term" value="F:RNA-directed DNA polymerase activity"/>
    <property type="evidence" value="ECO:0007669"/>
    <property type="project" value="UniProtKB-KW"/>
</dbReference>
<dbReference type="PANTHER" id="PTHR33116">
    <property type="entry name" value="REVERSE TRANSCRIPTASE ZINC-BINDING DOMAIN-CONTAINING PROTEIN-RELATED-RELATED"/>
    <property type="match status" value="1"/>
</dbReference>
<keyword evidence="2" id="KW-0808">Transferase</keyword>
<feature type="domain" description="Reverse transcriptase" evidence="1">
    <location>
        <begin position="17"/>
        <end position="105"/>
    </location>
</feature>
<accession>A0AAW2VJ56</accession>
<reference evidence="2" key="1">
    <citation type="submission" date="2020-06" db="EMBL/GenBank/DDBJ databases">
        <authorList>
            <person name="Li T."/>
            <person name="Hu X."/>
            <person name="Zhang T."/>
            <person name="Song X."/>
            <person name="Zhang H."/>
            <person name="Dai N."/>
            <person name="Sheng W."/>
            <person name="Hou X."/>
            <person name="Wei L."/>
        </authorList>
    </citation>
    <scope>NUCLEOTIDE SEQUENCE</scope>
    <source>
        <strain evidence="2">KEN1</strain>
        <tissue evidence="2">Leaf</tissue>
    </source>
</reference>
<dbReference type="PANTHER" id="PTHR33116:SF78">
    <property type="entry name" value="OS12G0587133 PROTEIN"/>
    <property type="match status" value="1"/>
</dbReference>
<reference evidence="2" key="2">
    <citation type="journal article" date="2024" name="Plant">
        <title>Genomic evolution and insights into agronomic trait innovations of Sesamum species.</title>
        <authorList>
            <person name="Miao H."/>
            <person name="Wang L."/>
            <person name="Qu L."/>
            <person name="Liu H."/>
            <person name="Sun Y."/>
            <person name="Le M."/>
            <person name="Wang Q."/>
            <person name="Wei S."/>
            <person name="Zheng Y."/>
            <person name="Lin W."/>
            <person name="Duan Y."/>
            <person name="Cao H."/>
            <person name="Xiong S."/>
            <person name="Wang X."/>
            <person name="Wei L."/>
            <person name="Li C."/>
            <person name="Ma Q."/>
            <person name="Ju M."/>
            <person name="Zhao R."/>
            <person name="Li G."/>
            <person name="Mu C."/>
            <person name="Tian Q."/>
            <person name="Mei H."/>
            <person name="Zhang T."/>
            <person name="Gao T."/>
            <person name="Zhang H."/>
        </authorList>
    </citation>
    <scope>NUCLEOTIDE SEQUENCE</scope>
    <source>
        <strain evidence="2">KEN1</strain>
    </source>
</reference>
<organism evidence="2">
    <name type="scientific">Sesamum latifolium</name>
    <dbReference type="NCBI Taxonomy" id="2727402"/>
    <lineage>
        <taxon>Eukaryota</taxon>
        <taxon>Viridiplantae</taxon>
        <taxon>Streptophyta</taxon>
        <taxon>Embryophyta</taxon>
        <taxon>Tracheophyta</taxon>
        <taxon>Spermatophyta</taxon>
        <taxon>Magnoliopsida</taxon>
        <taxon>eudicotyledons</taxon>
        <taxon>Gunneridae</taxon>
        <taxon>Pentapetalae</taxon>
        <taxon>asterids</taxon>
        <taxon>lamiids</taxon>
        <taxon>Lamiales</taxon>
        <taxon>Pedaliaceae</taxon>
        <taxon>Sesamum</taxon>
    </lineage>
</organism>